<evidence type="ECO:0000313" key="1">
    <source>
        <dbReference type="EMBL" id="OAJ49601.1"/>
    </source>
</evidence>
<protein>
    <submittedName>
        <fullName evidence="1">Uncharacterized protein</fullName>
    </submittedName>
</protein>
<accession>A0A9X5QLT5</accession>
<gene>
    <name evidence="1" type="ORF">AO064_23640</name>
</gene>
<reference evidence="1 2" key="1">
    <citation type="submission" date="2015-09" db="EMBL/GenBank/DDBJ databases">
        <title>Genome sequence of Pseudomonas marginalis ICMP 3553.</title>
        <authorList>
            <person name="Visnovsky S."/>
            <person name="Lu A."/>
            <person name="Panda P."/>
            <person name="Pitman A."/>
        </authorList>
    </citation>
    <scope>NUCLEOTIDE SEQUENCE [LARGE SCALE GENOMIC DNA]</scope>
    <source>
        <strain evidence="1 2">ICMP 3553</strain>
    </source>
</reference>
<dbReference type="EMBL" id="LKEG01000032">
    <property type="protein sequence ID" value="OAJ49601.1"/>
    <property type="molecule type" value="Genomic_DNA"/>
</dbReference>
<organism evidence="1 2">
    <name type="scientific">Pseudomonas marginalis</name>
    <name type="common">Pseudomonas panacis</name>
    <dbReference type="NCBI Taxonomy" id="298"/>
    <lineage>
        <taxon>Bacteria</taxon>
        <taxon>Pseudomonadati</taxon>
        <taxon>Pseudomonadota</taxon>
        <taxon>Gammaproteobacteria</taxon>
        <taxon>Pseudomonadales</taxon>
        <taxon>Pseudomonadaceae</taxon>
        <taxon>Pseudomonas</taxon>
    </lineage>
</organism>
<name>A0A9X5QLT5_PSEMA</name>
<dbReference type="AlphaFoldDB" id="A0A9X5QLT5"/>
<evidence type="ECO:0000313" key="2">
    <source>
        <dbReference type="Proteomes" id="UP000077563"/>
    </source>
</evidence>
<proteinExistence type="predicted"/>
<sequence>MNNQQVDLTFGQPSRGRLNPTNLLPFEQYENNGDIPPEWIDLEDVELIWWIVASRISKKELRNRLTKIADSYQDCGCFAFAVVADGDGRGRYPRGVVNTLQSILKPRKLMWRHPTEDVLSIQMVIWHLCISAALDWCPTEVLPMRLQSLKFEKALD</sequence>
<comment type="caution">
    <text evidence="1">The sequence shown here is derived from an EMBL/GenBank/DDBJ whole genome shotgun (WGS) entry which is preliminary data.</text>
</comment>
<dbReference type="Proteomes" id="UP000077563">
    <property type="component" value="Unassembled WGS sequence"/>
</dbReference>
<dbReference type="RefSeq" id="WP_064053008.1">
    <property type="nucleotide sequence ID" value="NZ_LKEG01000032.1"/>
</dbReference>